<dbReference type="Proteomes" id="UP000001202">
    <property type="component" value="Chromosome"/>
</dbReference>
<dbReference type="KEGG" id="tpp:TPASS_0250a"/>
<name>A0A0H3BIG2_TREPS</name>
<evidence type="ECO:0000313" key="1">
    <source>
        <dbReference type="EMBL" id="ACD70676.1"/>
    </source>
</evidence>
<proteinExistence type="predicted"/>
<reference evidence="1 2" key="1">
    <citation type="journal article" date="2008" name="BMC Microbiol.">
        <title>Complete genome sequence of Treponema pallidum ssp. pallidum strain SS14 determined with oligonucleotide arrays.</title>
        <authorList>
            <person name="Matejkova P."/>
            <person name="Strouhal M."/>
            <person name="Smajs D."/>
            <person name="Norris S.J."/>
            <person name="Palzkill T."/>
            <person name="Petrosino J.F."/>
            <person name="Sodergren E."/>
            <person name="Norton J.E."/>
            <person name="Singh J."/>
            <person name="Richmond T.A."/>
            <person name="Molla M.N."/>
            <person name="Albert T.J."/>
            <person name="Weinstock G.M."/>
        </authorList>
    </citation>
    <scope>NUCLEOTIDE SEQUENCE [LARGE SCALE GENOMIC DNA]</scope>
    <source>
        <strain evidence="1 2">SS14</strain>
    </source>
</reference>
<dbReference type="EMBL" id="CP000805">
    <property type="protein sequence ID" value="ACD70676.1"/>
    <property type="molecule type" value="Genomic_DNA"/>
</dbReference>
<organism evidence="1 2">
    <name type="scientific">Treponema pallidum subsp. pallidum (strain SS14)</name>
    <dbReference type="NCBI Taxonomy" id="455434"/>
    <lineage>
        <taxon>Bacteria</taxon>
        <taxon>Pseudomonadati</taxon>
        <taxon>Spirochaetota</taxon>
        <taxon>Spirochaetia</taxon>
        <taxon>Spirochaetales</taxon>
        <taxon>Treponemataceae</taxon>
        <taxon>Treponema</taxon>
    </lineage>
</organism>
<gene>
    <name evidence="1" type="ORF">TPASS_0250a</name>
</gene>
<dbReference type="AlphaFoldDB" id="A0A0H3BIG2"/>
<sequence length="75" mass="8158">MSFPSLLFLGFSGVLAFGEVGWVGVYPPGRGMIRVRCVGCVVGWLGLRRVLVRGGIWLLLHPGIGRVLCLYLGAW</sequence>
<evidence type="ECO:0000313" key="2">
    <source>
        <dbReference type="Proteomes" id="UP000001202"/>
    </source>
</evidence>
<protein>
    <submittedName>
        <fullName evidence="1">Uncharacterized protein</fullName>
    </submittedName>
</protein>
<accession>A0A0H3BIG2</accession>